<dbReference type="PROSITE" id="PS51733">
    <property type="entry name" value="BPL_LPL_CATALYTIC"/>
    <property type="match status" value="1"/>
</dbReference>
<dbReference type="EMBL" id="WTYZ01000001">
    <property type="protein sequence ID" value="MXO83672.1"/>
    <property type="molecule type" value="Genomic_DNA"/>
</dbReference>
<evidence type="ECO:0000256" key="6">
    <source>
        <dbReference type="ARBA" id="ARBA00047846"/>
    </source>
</evidence>
<dbReference type="PANTHER" id="PTHR12835">
    <property type="entry name" value="BIOTIN PROTEIN LIGASE"/>
    <property type="match status" value="1"/>
</dbReference>
<proteinExistence type="predicted"/>
<reference evidence="8 9" key="1">
    <citation type="submission" date="2019-12" db="EMBL/GenBank/DDBJ databases">
        <title>Genomic-based taxomic classification of the family Erythrobacteraceae.</title>
        <authorList>
            <person name="Xu L."/>
        </authorList>
    </citation>
    <scope>NUCLEOTIDE SEQUENCE [LARGE SCALE GENOMIC DNA]</scope>
    <source>
        <strain evidence="8 9">KCTC 42006</strain>
    </source>
</reference>
<keyword evidence="3" id="KW-0067">ATP-binding</keyword>
<sequence>MIEYILETGSTNDDLAARLSSGERVSEGDWLVADRQTSGRGRQGREWFDGSGNFMGSTVVNVSQSDPPASTLALLTGLATYEACLALVPDPQALSLKWPNDLLIGRAKLAGILLEGQGSAVIAGIGVNLAAAPDLPDRETVSLTKFGPAPARDSFTEKLAAQFDTELERWRTYGLEPLLRRWINAAHPLGTPLTFHETGATIQSGKFAGLADDGSLLLRLADGSTRAIHAGDVMLA</sequence>
<dbReference type="InterPro" id="IPR004408">
    <property type="entry name" value="Biotin_CoA_COase_ligase"/>
</dbReference>
<dbReference type="Proteomes" id="UP000460290">
    <property type="component" value="Unassembled WGS sequence"/>
</dbReference>
<keyword evidence="1 8" id="KW-0436">Ligase</keyword>
<dbReference type="SUPFAM" id="SSF55681">
    <property type="entry name" value="Class II aaRS and biotin synthetases"/>
    <property type="match status" value="1"/>
</dbReference>
<dbReference type="InterPro" id="IPR008988">
    <property type="entry name" value="Transcriptional_repressor_C"/>
</dbReference>
<dbReference type="AlphaFoldDB" id="A0A844Z8N1"/>
<comment type="catalytic activity">
    <reaction evidence="6">
        <text>biotin + L-lysyl-[protein] + ATP = N(6)-biotinyl-L-lysyl-[protein] + AMP + diphosphate + H(+)</text>
        <dbReference type="Rhea" id="RHEA:11756"/>
        <dbReference type="Rhea" id="RHEA-COMP:9752"/>
        <dbReference type="Rhea" id="RHEA-COMP:10505"/>
        <dbReference type="ChEBI" id="CHEBI:15378"/>
        <dbReference type="ChEBI" id="CHEBI:29969"/>
        <dbReference type="ChEBI" id="CHEBI:30616"/>
        <dbReference type="ChEBI" id="CHEBI:33019"/>
        <dbReference type="ChEBI" id="CHEBI:57586"/>
        <dbReference type="ChEBI" id="CHEBI:83144"/>
        <dbReference type="ChEBI" id="CHEBI:456215"/>
        <dbReference type="EC" id="6.3.4.15"/>
    </reaction>
</comment>
<feature type="domain" description="BPL/LPL catalytic" evidence="7">
    <location>
        <begin position="3"/>
        <end position="171"/>
    </location>
</feature>
<gene>
    <name evidence="8" type="ORF">GRI35_09895</name>
</gene>
<dbReference type="Pfam" id="PF03099">
    <property type="entry name" value="BPL_LplA_LipB"/>
    <property type="match status" value="1"/>
</dbReference>
<evidence type="ECO:0000256" key="4">
    <source>
        <dbReference type="ARBA" id="ARBA00023267"/>
    </source>
</evidence>
<dbReference type="InterPro" id="IPR004143">
    <property type="entry name" value="BPL_LPL_catalytic"/>
</dbReference>
<dbReference type="Pfam" id="PF02237">
    <property type="entry name" value="BPL_C"/>
    <property type="match status" value="1"/>
</dbReference>
<evidence type="ECO:0000256" key="2">
    <source>
        <dbReference type="ARBA" id="ARBA00022741"/>
    </source>
</evidence>
<dbReference type="PANTHER" id="PTHR12835:SF5">
    <property type="entry name" value="BIOTIN--PROTEIN LIGASE"/>
    <property type="match status" value="1"/>
</dbReference>
<keyword evidence="4" id="KW-0092">Biotin</keyword>
<dbReference type="NCBIfam" id="TIGR00121">
    <property type="entry name" value="birA_ligase"/>
    <property type="match status" value="1"/>
</dbReference>
<accession>A0A844Z8N1</accession>
<evidence type="ECO:0000256" key="1">
    <source>
        <dbReference type="ARBA" id="ARBA00022598"/>
    </source>
</evidence>
<name>A0A844Z8N1_9SPHN</name>
<dbReference type="SUPFAM" id="SSF50037">
    <property type="entry name" value="C-terminal domain of transcriptional repressors"/>
    <property type="match status" value="1"/>
</dbReference>
<evidence type="ECO:0000259" key="7">
    <source>
        <dbReference type="PROSITE" id="PS51733"/>
    </source>
</evidence>
<dbReference type="InterPro" id="IPR045864">
    <property type="entry name" value="aa-tRNA-synth_II/BPL/LPL"/>
</dbReference>
<evidence type="ECO:0000313" key="8">
    <source>
        <dbReference type="EMBL" id="MXO83672.1"/>
    </source>
</evidence>
<dbReference type="EC" id="6.3.4.15" evidence="5"/>
<protein>
    <recommendedName>
        <fullName evidence="5">biotin--[biotin carboxyl-carrier protein] ligase</fullName>
        <ecNumber evidence="5">6.3.4.15</ecNumber>
    </recommendedName>
</protein>
<dbReference type="Gene3D" id="2.30.30.100">
    <property type="match status" value="1"/>
</dbReference>
<comment type="caution">
    <text evidence="8">The sequence shown here is derived from an EMBL/GenBank/DDBJ whole genome shotgun (WGS) entry which is preliminary data.</text>
</comment>
<dbReference type="OrthoDB" id="9807064at2"/>
<keyword evidence="2" id="KW-0547">Nucleotide-binding</keyword>
<dbReference type="RefSeq" id="WP_160614007.1">
    <property type="nucleotide sequence ID" value="NZ_JAUFQM010000001.1"/>
</dbReference>
<dbReference type="GO" id="GO:0005737">
    <property type="term" value="C:cytoplasm"/>
    <property type="evidence" value="ECO:0007669"/>
    <property type="project" value="TreeGrafter"/>
</dbReference>
<dbReference type="InterPro" id="IPR003142">
    <property type="entry name" value="BPL_C"/>
</dbReference>
<dbReference type="CDD" id="cd16442">
    <property type="entry name" value="BPL"/>
    <property type="match status" value="1"/>
</dbReference>
<dbReference type="Gene3D" id="3.30.930.10">
    <property type="entry name" value="Bira Bifunctional Protein, Domain 2"/>
    <property type="match status" value="1"/>
</dbReference>
<evidence type="ECO:0000313" key="9">
    <source>
        <dbReference type="Proteomes" id="UP000460290"/>
    </source>
</evidence>
<dbReference type="GO" id="GO:0004077">
    <property type="term" value="F:biotin--[biotin carboxyl-carrier protein] ligase activity"/>
    <property type="evidence" value="ECO:0007669"/>
    <property type="project" value="UniProtKB-EC"/>
</dbReference>
<evidence type="ECO:0000256" key="5">
    <source>
        <dbReference type="ARBA" id="ARBA00024227"/>
    </source>
</evidence>
<keyword evidence="9" id="KW-1185">Reference proteome</keyword>
<dbReference type="GO" id="GO:0005524">
    <property type="term" value="F:ATP binding"/>
    <property type="evidence" value="ECO:0007669"/>
    <property type="project" value="UniProtKB-KW"/>
</dbReference>
<evidence type="ECO:0000256" key="3">
    <source>
        <dbReference type="ARBA" id="ARBA00022840"/>
    </source>
</evidence>
<organism evidence="8 9">
    <name type="scientific">Pontixanthobacter aestiaquae</name>
    <dbReference type="NCBI Taxonomy" id="1509367"/>
    <lineage>
        <taxon>Bacteria</taxon>
        <taxon>Pseudomonadati</taxon>
        <taxon>Pseudomonadota</taxon>
        <taxon>Alphaproteobacteria</taxon>
        <taxon>Sphingomonadales</taxon>
        <taxon>Erythrobacteraceae</taxon>
        <taxon>Pontixanthobacter</taxon>
    </lineage>
</organism>